<dbReference type="EMBL" id="JAXLQG010000027">
    <property type="protein sequence ID" value="KAK5528256.1"/>
    <property type="molecule type" value="Genomic_DNA"/>
</dbReference>
<comment type="caution">
    <text evidence="2">The sequence shown here is derived from an EMBL/GenBank/DDBJ whole genome shotgun (WGS) entry which is preliminary data.</text>
</comment>
<keyword evidence="1" id="KW-0732">Signal</keyword>
<name>A0AAV9PS53_9PEZI</name>
<protein>
    <submittedName>
        <fullName evidence="2">Uncharacterized protein</fullName>
    </submittedName>
</protein>
<organism evidence="2 3">
    <name type="scientific">Vermiconidia calcicola</name>
    <dbReference type="NCBI Taxonomy" id="1690605"/>
    <lineage>
        <taxon>Eukaryota</taxon>
        <taxon>Fungi</taxon>
        <taxon>Dikarya</taxon>
        <taxon>Ascomycota</taxon>
        <taxon>Pezizomycotina</taxon>
        <taxon>Dothideomycetes</taxon>
        <taxon>Dothideomycetidae</taxon>
        <taxon>Mycosphaerellales</taxon>
        <taxon>Extremaceae</taxon>
        <taxon>Vermiconidia</taxon>
    </lineage>
</organism>
<evidence type="ECO:0000256" key="1">
    <source>
        <dbReference type="SAM" id="SignalP"/>
    </source>
</evidence>
<reference evidence="2 3" key="1">
    <citation type="submission" date="2023-06" db="EMBL/GenBank/DDBJ databases">
        <title>Black Yeasts Isolated from many extreme environments.</title>
        <authorList>
            <person name="Coleine C."/>
            <person name="Stajich J.E."/>
            <person name="Selbmann L."/>
        </authorList>
    </citation>
    <scope>NUCLEOTIDE SEQUENCE [LARGE SCALE GENOMIC DNA]</scope>
    <source>
        <strain evidence="2 3">CCFEE 5887</strain>
    </source>
</reference>
<feature type="chain" id="PRO_5043855243" evidence="1">
    <location>
        <begin position="23"/>
        <end position="97"/>
    </location>
</feature>
<accession>A0AAV9PS53</accession>
<gene>
    <name evidence="2" type="ORF">LTR25_010563</name>
</gene>
<proteinExistence type="predicted"/>
<keyword evidence="3" id="KW-1185">Reference proteome</keyword>
<evidence type="ECO:0000313" key="3">
    <source>
        <dbReference type="Proteomes" id="UP001345827"/>
    </source>
</evidence>
<evidence type="ECO:0000313" key="2">
    <source>
        <dbReference type="EMBL" id="KAK5528256.1"/>
    </source>
</evidence>
<feature type="signal peptide" evidence="1">
    <location>
        <begin position="1"/>
        <end position="22"/>
    </location>
</feature>
<sequence>MGAVLGMAVLAAGLGSVDFGEAQNAWHLEDVLAFQRLEVLIQDDGPGGDDPGRQFVLEVRRTNTLPDDQMKAYMLMIRPSLTPEQLAHALRPFKVFS</sequence>
<dbReference type="AlphaFoldDB" id="A0AAV9PS53"/>
<dbReference type="Proteomes" id="UP001345827">
    <property type="component" value="Unassembled WGS sequence"/>
</dbReference>